<dbReference type="PANTHER" id="PTHR43314">
    <property type="match status" value="1"/>
</dbReference>
<sequence length="580" mass="62064">MKFLLPLLLVSCSEAFVPAGGLARLQGLNAQTRSSPIFSSINDADEARPSTGIKRAYMKKVAKAGLVAGLALPQAAMAAAAKTEPTLHTGQKIAKAVSNALPFLPPTGVLALISAMPVVELRGAIPVGLWMGLPLSTVFPLAIVGNMVPIIPMLLLLKSKPMQKLFKPLLDRAESKAGSIINAPADKQWAALALFVGIPLPGTGAWTGALAAFVLGMPLLTSLTAIFAGVVSAGVIMSAITLSGKKGGIAALAALFGYAGTKILGGSKKQDFLEASPYWDQSTVPVNTYKNKSPFTGKVVSTKRIVGPKATGETCHIIIDHEGKMPYWEGQSYGVIPPGTREKDGKPHSVRLYSIASSRYGDDMTGNTASLCVRRATYWDPELKADDPAKKGICSNFLCDTTPGAEVKMTGPSGKVMLMPEEDPKTDLIMVATGTGIAPYRGFIRRLFEEETPAREAYAGEAWLFLGVANSDALLYDDEWQAAKANPTANGGKLRLDYALSREATNKKGGKMYIQDKVEEYADEVFTKLDNGAHIYFCGLKGMMPGIQDMLKEVCTGKGIDYDEWLTGLKKNKQWHVEVY</sequence>
<keyword evidence="10" id="KW-0472">Membrane</keyword>
<dbReference type="SUPFAM" id="SSF63380">
    <property type="entry name" value="Riboflavin synthase domain-like"/>
    <property type="match status" value="1"/>
</dbReference>
<keyword evidence="6 9" id="KW-0521">NADP</keyword>
<dbReference type="EC" id="1.18.1.2" evidence="3"/>
<keyword evidence="14" id="KW-1185">Reference proteome</keyword>
<feature type="transmembrane region" description="Helical" evidence="10">
    <location>
        <begin position="138"/>
        <end position="157"/>
    </location>
</feature>
<comment type="similarity">
    <text evidence="2">Belongs to the ferredoxin--NADP reductase type 1 family.</text>
</comment>
<organism evidence="13 14">
    <name type="scientific">Triparma laevis f. longispina</name>
    <dbReference type="NCBI Taxonomy" id="1714387"/>
    <lineage>
        <taxon>Eukaryota</taxon>
        <taxon>Sar</taxon>
        <taxon>Stramenopiles</taxon>
        <taxon>Ochrophyta</taxon>
        <taxon>Bolidophyceae</taxon>
        <taxon>Parmales</taxon>
        <taxon>Triparmaceae</taxon>
        <taxon>Triparma</taxon>
    </lineage>
</organism>
<dbReference type="InterPro" id="IPR017927">
    <property type="entry name" value="FAD-bd_FR_type"/>
</dbReference>
<dbReference type="Gene3D" id="2.40.30.10">
    <property type="entry name" value="Translation factors"/>
    <property type="match status" value="1"/>
</dbReference>
<dbReference type="SUPFAM" id="SSF52343">
    <property type="entry name" value="Ferredoxin reductase-like, C-terminal NADP-linked domain"/>
    <property type="match status" value="1"/>
</dbReference>
<feature type="binding site" evidence="9">
    <location>
        <position position="354"/>
    </location>
    <ligand>
        <name>NADP(+)</name>
        <dbReference type="ChEBI" id="CHEBI:58349"/>
    </ligand>
</feature>
<reference evidence="14" key="1">
    <citation type="journal article" date="2023" name="Commun. Biol.">
        <title>Genome analysis of Parmales, the sister group of diatoms, reveals the evolutionary specialization of diatoms from phago-mixotrophs to photoautotrophs.</title>
        <authorList>
            <person name="Ban H."/>
            <person name="Sato S."/>
            <person name="Yoshikawa S."/>
            <person name="Yamada K."/>
            <person name="Nakamura Y."/>
            <person name="Ichinomiya M."/>
            <person name="Sato N."/>
            <person name="Blanc-Mathieu R."/>
            <person name="Endo H."/>
            <person name="Kuwata A."/>
            <person name="Ogata H."/>
        </authorList>
    </citation>
    <scope>NUCLEOTIDE SEQUENCE [LARGE SCALE GENOMIC DNA]</scope>
    <source>
        <strain evidence="14">NIES 3700</strain>
    </source>
</reference>
<feature type="binding site" evidence="9">
    <location>
        <position position="578"/>
    </location>
    <ligand>
        <name>NADP(+)</name>
        <dbReference type="ChEBI" id="CHEBI:58349"/>
    </ligand>
</feature>
<dbReference type="FunFam" id="3.40.50.80:FF:000008">
    <property type="entry name" value="Ferredoxin--NADP reductase, chloroplastic"/>
    <property type="match status" value="1"/>
</dbReference>
<dbReference type="InterPro" id="IPR035442">
    <property type="entry name" value="FNR_plant_Cyanobacteria"/>
</dbReference>
<gene>
    <name evidence="13" type="ORF">TrLO_g6349</name>
</gene>
<dbReference type="InterPro" id="IPR001709">
    <property type="entry name" value="Flavoprot_Pyr_Nucl_cyt_Rdtase"/>
</dbReference>
<protein>
    <recommendedName>
        <fullName evidence="3">ferredoxin--NADP(+) reductase</fullName>
        <ecNumber evidence="3">1.18.1.2</ecNumber>
    </recommendedName>
</protein>
<dbReference type="InterPro" id="IPR009577">
    <property type="entry name" value="Sm_multidrug_ex"/>
</dbReference>
<dbReference type="PRINTS" id="PR00371">
    <property type="entry name" value="FPNCR"/>
</dbReference>
<evidence type="ECO:0000256" key="11">
    <source>
        <dbReference type="SAM" id="SignalP"/>
    </source>
</evidence>
<dbReference type="PROSITE" id="PS51384">
    <property type="entry name" value="FAD_FR"/>
    <property type="match status" value="1"/>
</dbReference>
<evidence type="ECO:0000256" key="6">
    <source>
        <dbReference type="ARBA" id="ARBA00022857"/>
    </source>
</evidence>
<comment type="cofactor">
    <cofactor evidence="1">
        <name>FAD</name>
        <dbReference type="ChEBI" id="CHEBI:57692"/>
    </cofactor>
</comment>
<feature type="transmembrane region" description="Helical" evidence="10">
    <location>
        <begin position="189"/>
        <end position="213"/>
    </location>
</feature>
<dbReference type="CDD" id="cd06208">
    <property type="entry name" value="CYPOR_like_FNR"/>
    <property type="match status" value="1"/>
</dbReference>
<evidence type="ECO:0000256" key="7">
    <source>
        <dbReference type="ARBA" id="ARBA00023002"/>
    </source>
</evidence>
<dbReference type="InterPro" id="IPR015701">
    <property type="entry name" value="FNR"/>
</dbReference>
<feature type="signal peptide" evidence="11">
    <location>
        <begin position="1"/>
        <end position="15"/>
    </location>
</feature>
<feature type="binding site" evidence="9">
    <location>
        <begin position="539"/>
        <end position="540"/>
    </location>
    <ligand>
        <name>NADP(+)</name>
        <dbReference type="ChEBI" id="CHEBI:58349"/>
    </ligand>
</feature>
<feature type="binding site" evidence="9">
    <location>
        <begin position="501"/>
        <end position="502"/>
    </location>
    <ligand>
        <name>NADP(+)</name>
        <dbReference type="ChEBI" id="CHEBI:58349"/>
    </ligand>
</feature>
<evidence type="ECO:0000256" key="1">
    <source>
        <dbReference type="ARBA" id="ARBA00001974"/>
    </source>
</evidence>
<feature type="binding site" evidence="9">
    <location>
        <position position="511"/>
    </location>
    <ligand>
        <name>NADP(+)</name>
        <dbReference type="ChEBI" id="CHEBI:58349"/>
    </ligand>
</feature>
<dbReference type="Pfam" id="PF06695">
    <property type="entry name" value="Sm_multidrug_ex"/>
    <property type="match status" value="1"/>
</dbReference>
<evidence type="ECO:0000256" key="8">
    <source>
        <dbReference type="ARBA" id="ARBA00047776"/>
    </source>
</evidence>
<dbReference type="InterPro" id="IPR001433">
    <property type="entry name" value="OxRdtase_FAD/NAD-bd"/>
</dbReference>
<evidence type="ECO:0000256" key="2">
    <source>
        <dbReference type="ARBA" id="ARBA00008312"/>
    </source>
</evidence>
<evidence type="ECO:0000256" key="5">
    <source>
        <dbReference type="ARBA" id="ARBA00022827"/>
    </source>
</evidence>
<keyword evidence="7" id="KW-0560">Oxidoreductase</keyword>
<evidence type="ECO:0000313" key="14">
    <source>
        <dbReference type="Proteomes" id="UP001165122"/>
    </source>
</evidence>
<keyword evidence="10" id="KW-0812">Transmembrane</keyword>
<feature type="transmembrane region" description="Helical" evidence="10">
    <location>
        <begin position="219"/>
        <end position="242"/>
    </location>
</feature>
<dbReference type="PIRSF" id="PIRSF501178">
    <property type="entry name" value="FNR-PetH"/>
    <property type="match status" value="1"/>
</dbReference>
<feature type="domain" description="FAD-binding FR-type" evidence="12">
    <location>
        <begin position="292"/>
        <end position="419"/>
    </location>
</feature>
<keyword evidence="11" id="KW-0732">Signal</keyword>
<proteinExistence type="inferred from homology"/>
<feature type="binding site" evidence="9">
    <location>
        <position position="435"/>
    </location>
    <ligand>
        <name>NADP(+)</name>
        <dbReference type="ChEBI" id="CHEBI:58349"/>
    </ligand>
</feature>
<dbReference type="InterPro" id="IPR017938">
    <property type="entry name" value="Riboflavin_synthase-like_b-brl"/>
</dbReference>
<name>A0A9W7F7D0_9STRA</name>
<comment type="caution">
    <text evidence="13">The sequence shown here is derived from an EMBL/GenBank/DDBJ whole genome shotgun (WGS) entry which is preliminary data.</text>
</comment>
<evidence type="ECO:0000313" key="13">
    <source>
        <dbReference type="EMBL" id="GMI03484.1"/>
    </source>
</evidence>
<dbReference type="PIRSF" id="PIRSF000361">
    <property type="entry name" value="Frd-NADP+_RD"/>
    <property type="match status" value="1"/>
</dbReference>
<evidence type="ECO:0000256" key="4">
    <source>
        <dbReference type="ARBA" id="ARBA00022630"/>
    </source>
</evidence>
<dbReference type="OrthoDB" id="1688044at2759"/>
<dbReference type="EMBL" id="BRXW01000058">
    <property type="protein sequence ID" value="GMI03484.1"/>
    <property type="molecule type" value="Genomic_DNA"/>
</dbReference>
<comment type="catalytic activity">
    <reaction evidence="8">
        <text>2 reduced [2Fe-2S]-[ferredoxin] + NADP(+) + H(+) = 2 oxidized [2Fe-2S]-[ferredoxin] + NADPH</text>
        <dbReference type="Rhea" id="RHEA:20125"/>
        <dbReference type="Rhea" id="RHEA-COMP:10000"/>
        <dbReference type="Rhea" id="RHEA-COMP:10001"/>
        <dbReference type="ChEBI" id="CHEBI:15378"/>
        <dbReference type="ChEBI" id="CHEBI:33737"/>
        <dbReference type="ChEBI" id="CHEBI:33738"/>
        <dbReference type="ChEBI" id="CHEBI:57783"/>
        <dbReference type="ChEBI" id="CHEBI:58349"/>
        <dbReference type="EC" id="1.18.1.2"/>
    </reaction>
</comment>
<dbReference type="Proteomes" id="UP001165122">
    <property type="component" value="Unassembled WGS sequence"/>
</dbReference>
<keyword evidence="5" id="KW-0274">FAD</keyword>
<feature type="chain" id="PRO_5040928898" description="ferredoxin--NADP(+) reductase" evidence="11">
    <location>
        <begin position="16"/>
        <end position="580"/>
    </location>
</feature>
<dbReference type="Pfam" id="PF00175">
    <property type="entry name" value="NAD_binding_1"/>
    <property type="match status" value="1"/>
</dbReference>
<dbReference type="AlphaFoldDB" id="A0A9W7F7D0"/>
<evidence type="ECO:0000256" key="3">
    <source>
        <dbReference type="ARBA" id="ARBA00013223"/>
    </source>
</evidence>
<evidence type="ECO:0000256" key="10">
    <source>
        <dbReference type="SAM" id="Phobius"/>
    </source>
</evidence>
<keyword evidence="10" id="KW-1133">Transmembrane helix</keyword>
<feature type="binding site" evidence="9">
    <location>
        <position position="374"/>
    </location>
    <ligand>
        <name>NADP(+)</name>
        <dbReference type="ChEBI" id="CHEBI:58349"/>
    </ligand>
</feature>
<keyword evidence="4" id="KW-0285">Flavoprotein</keyword>
<dbReference type="Gene3D" id="3.40.50.80">
    <property type="entry name" value="Nucleotide-binding domain of ferredoxin-NADP reductase (FNR) module"/>
    <property type="match status" value="1"/>
</dbReference>
<evidence type="ECO:0000259" key="12">
    <source>
        <dbReference type="PROSITE" id="PS51384"/>
    </source>
</evidence>
<dbReference type="InterPro" id="IPR039261">
    <property type="entry name" value="FNR_nucleotide-bd"/>
</dbReference>
<accession>A0A9W7F7D0</accession>
<evidence type="ECO:0000256" key="9">
    <source>
        <dbReference type="PIRSR" id="PIRSR000361-1"/>
    </source>
</evidence>
<dbReference type="GO" id="GO:0004324">
    <property type="term" value="F:ferredoxin-NADP+ reductase activity"/>
    <property type="evidence" value="ECO:0007669"/>
    <property type="project" value="UniProtKB-EC"/>
</dbReference>